<evidence type="ECO:0000256" key="1">
    <source>
        <dbReference type="SAM" id="Phobius"/>
    </source>
</evidence>
<feature type="transmembrane region" description="Helical" evidence="1">
    <location>
        <begin position="38"/>
        <end position="61"/>
    </location>
</feature>
<gene>
    <name evidence="2" type="ORF">GTK09_18840</name>
</gene>
<dbReference type="EMBL" id="JAAAMG010000017">
    <property type="protein sequence ID" value="NDW06481.1"/>
    <property type="molecule type" value="Genomic_DNA"/>
</dbReference>
<dbReference type="RefSeq" id="WP_163464979.1">
    <property type="nucleotide sequence ID" value="NZ_JAAAMG010000017.1"/>
</dbReference>
<evidence type="ECO:0000313" key="2">
    <source>
        <dbReference type="EMBL" id="NDW06481.1"/>
    </source>
</evidence>
<protein>
    <submittedName>
        <fullName evidence="2">Uncharacterized protein</fullName>
    </submittedName>
</protein>
<reference evidence="2 3" key="1">
    <citation type="submission" date="2020-01" db="EMBL/GenBank/DDBJ databases">
        <title>Jiella pacifica sp. nov.</title>
        <authorList>
            <person name="Xue Z."/>
            <person name="Zhu S."/>
            <person name="Chen J."/>
            <person name="Yang J."/>
        </authorList>
    </citation>
    <scope>NUCLEOTIDE SEQUENCE [LARGE SCALE GENOMIC DNA]</scope>
    <source>
        <strain evidence="2 3">40Bstr34</strain>
    </source>
</reference>
<name>A0A6N9T5B3_9HYPH</name>
<evidence type="ECO:0000313" key="3">
    <source>
        <dbReference type="Proteomes" id="UP000469011"/>
    </source>
</evidence>
<keyword evidence="1" id="KW-0812">Transmembrane</keyword>
<dbReference type="Proteomes" id="UP000469011">
    <property type="component" value="Unassembled WGS sequence"/>
</dbReference>
<dbReference type="AlphaFoldDB" id="A0A6N9T5B3"/>
<keyword evidence="1" id="KW-1133">Transmembrane helix</keyword>
<accession>A0A6N9T5B3</accession>
<organism evidence="2 3">
    <name type="scientific">Jiella pacifica</name>
    <dbReference type="NCBI Taxonomy" id="2696469"/>
    <lineage>
        <taxon>Bacteria</taxon>
        <taxon>Pseudomonadati</taxon>
        <taxon>Pseudomonadota</taxon>
        <taxon>Alphaproteobacteria</taxon>
        <taxon>Hyphomicrobiales</taxon>
        <taxon>Aurantimonadaceae</taxon>
        <taxon>Jiella</taxon>
    </lineage>
</organism>
<feature type="transmembrane region" description="Helical" evidence="1">
    <location>
        <begin position="12"/>
        <end position="32"/>
    </location>
</feature>
<keyword evidence="1" id="KW-0472">Membrane</keyword>
<proteinExistence type="predicted"/>
<sequence>MIPGGPNLRAILRINIQIAFGLAFAGVAWLSWANMSVVWWQLGLIAGLTAAAAVGLLTTALGEIKGFVMRDLRVNAYRRQGATPKSDGLVTSDALRNEGVIK</sequence>
<comment type="caution">
    <text evidence="2">The sequence shown here is derived from an EMBL/GenBank/DDBJ whole genome shotgun (WGS) entry which is preliminary data.</text>
</comment>
<keyword evidence="3" id="KW-1185">Reference proteome</keyword>